<evidence type="ECO:0000313" key="7">
    <source>
        <dbReference type="EMBL" id="RPB24658.1"/>
    </source>
</evidence>
<sequence length="1877" mass="211131">MTSFTALNIIPDSDSDSEIDNTQELQIEEALKIYQRAIKAHSECNWQEAECAYDELFKSEIFGQVENALDDTPITSTSSSIQSILYLAFKNHAAFLLDRFRNKKPINVHDKETRKSLELGISWFAEALARDPGDASLWRNTAKLSKVFNSSRATRFCLESVIQLDEDSEDFTDLLTEIKSGLRPDELLATLQLRDVGLSTTYITLLTHLEDEITFSAPFFQWLKKKKAKKSVEKHLDPYPWLKEPLPAHRHAGVVETALFNPSTDGDMHVLHVQSRTWSAIGKALLKRRHTVDEKNPFHQSNYICLDLPPPSVDSLISSPSTATPQEATSDSLEITNADDGDVQMAEAAPTIAEIQKDSTNRKRKSTSLGGADEHGRSRLSKRVRDRENANAAAAVPPPLPVRESVSQDDKLFETVETCFGPLGISLGKSCALKILKGEDEGLTPKDRYLTDFKNILRHWDDDKGNVVLYGEGIQDPKEEATPGTALLSIEASSSSNTYHPVLSGDEGLKKWLKAFDTEGTHVKEICMEWLKALLMREWVDTQSELAKLHNDMLAAEGKSSWLRHSWPEPLTDVMVAMVNDCEELLWNHFKEWELDYKNRLAEYGVDTFSQKDMATVEFAQSVFEIFLGDLAKGDKERAALDTEELQEKWDVLKDTCRRWSYLVGDLTHCRPRDEAGEIPEDVLTFRYLWANAVFTGLNADASRDFVLNCFEDLKKALADAQCPPIELPNSTVMPEISIAKAEREISKLKTMDFFTNIFRATTHMSDPIEVIANLEAVLDPQSVPDPDVGDLEEQKHLEEMARFLEGSSTQFKLYLWERLREAYEHEKVNFTPSVMSCRLKCIDLIVSEFNGPSYLDHSEDHRQFILLKAIRLLEVTIPPTLKLALEDRETLSLNMSVLINSLKSLFSLLRLLHTYSFYEDGVLNSEYASSNLHSYRLVVVKFREMLVKTWCLVYLIYREVIEPGPDSEARDFELSEEPKMLLGSLLRDVHDDLGVRHYCKLSGRDFLKLVQSEYLRINSRDFDEELSQCLHCRYQINVGVDEWELYEHKTDPPETLDRKSALAILDFVLLMASKKKIQQLPRAEIRDSLDELVKVIGLPKKQPKSLYNEGMLDQYLSGSINPRYLFDSLKGIGSISTVPIIGDQATAAAKGLYFLMGHIHLSLIRDRGIKNRGQVKGDDLEQALKYFKATLMCDPENWEAWFRFAQTYGQEVDEDLSWSAEMMNNQKEELVKKERRCILSFIMALATSARSTDLSEEANKKRTSMYYEFAYRIYTSTRAPMSMEAWHMNEFVRHFSGTRGQGMYKEVAHKEVTPQIALRFAVHLLSQALAHDPENWKYYYIMGKCMGKLEQYTYKNDQNDDVQYYTADEVLEKYSNAADWAPDKAGSELLLEPHHKLVSAACKYVLMESISPEAAYKYVAVSHYAKGTTEPTDRASFLSLTLNILSKMKSADKQKWHHRMTNRIASLLYKDPMTGDKADHADVVAAAKELSSLFTQKASTLAIWRPENERPGRHFVFAYNYTKFYVSLLGNLQDRATLEAVAKRIRKNASGLWRWPEVWEHTLHRYISVLRSTGSVDADLSDNTFGRVGWDEFQVFSARLEAYCNPQSPSTGGPAPPTPQHPMLDLFREVVELRRLNMGSGKTPEVDDLLVDAYAKLYRDLLPEIMNVDQQQHGLESTTVMAAEAASSHAGNANPMHLSNLMFSGADGGTTSGTATGGTVTPTNPTATAAQLAAAHSKIDSDLPLRGKLTKVTKRDVMSKATNLFKAVPATTAKGGSAAKELKEQQEKQLQAAAASSIGAMGRRGSGSLMASGKDKSPIEDTVVVQQLQADQGDDSIMASPPPQGGEEGAEEGDDEGAGEDGDDEAEGDGSMVDVE</sequence>
<evidence type="ECO:0000256" key="5">
    <source>
        <dbReference type="ARBA" id="ARBA00023242"/>
    </source>
</evidence>
<feature type="region of interest" description="Disordered" evidence="6">
    <location>
        <begin position="353"/>
        <end position="404"/>
    </location>
</feature>
<dbReference type="GO" id="GO:0005634">
    <property type="term" value="C:nucleus"/>
    <property type="evidence" value="ECO:0007669"/>
    <property type="project" value="UniProtKB-SubCell"/>
</dbReference>
<evidence type="ECO:0000256" key="6">
    <source>
        <dbReference type="SAM" id="MobiDB-lite"/>
    </source>
</evidence>
<dbReference type="InterPro" id="IPR011990">
    <property type="entry name" value="TPR-like_helical_dom_sf"/>
</dbReference>
<dbReference type="InterPro" id="IPR033053">
    <property type="entry name" value="Hir3/CABIN1"/>
</dbReference>
<gene>
    <name evidence="7" type="ORF">L211DRAFT_848954</name>
</gene>
<evidence type="ECO:0000313" key="8">
    <source>
        <dbReference type="Proteomes" id="UP000267821"/>
    </source>
</evidence>
<feature type="compositionally biased region" description="Acidic residues" evidence="6">
    <location>
        <begin position="1849"/>
        <end position="1869"/>
    </location>
</feature>
<dbReference type="GO" id="GO:0000417">
    <property type="term" value="C:HIR complex"/>
    <property type="evidence" value="ECO:0007669"/>
    <property type="project" value="TreeGrafter"/>
</dbReference>
<comment type="subcellular location">
    <subcellularLocation>
        <location evidence="2">Nucleus</location>
    </subcellularLocation>
</comment>
<dbReference type="GO" id="GO:0006325">
    <property type="term" value="P:chromatin organization"/>
    <property type="evidence" value="ECO:0007669"/>
    <property type="project" value="InterPro"/>
</dbReference>
<dbReference type="EMBL" id="ML121541">
    <property type="protein sequence ID" value="RPB24658.1"/>
    <property type="molecule type" value="Genomic_DNA"/>
</dbReference>
<evidence type="ECO:0000256" key="2">
    <source>
        <dbReference type="ARBA" id="ARBA00004123"/>
    </source>
</evidence>
<evidence type="ECO:0000256" key="3">
    <source>
        <dbReference type="ARBA" id="ARBA00007335"/>
    </source>
</evidence>
<comment type="similarity">
    <text evidence="3">Belongs to the HIR3 family.</text>
</comment>
<dbReference type="GO" id="GO:0031491">
    <property type="term" value="F:nucleosome binding"/>
    <property type="evidence" value="ECO:0007669"/>
    <property type="project" value="TreeGrafter"/>
</dbReference>
<name>A0A3N4LSK6_9PEZI</name>
<dbReference type="STRING" id="1051890.A0A3N4LSK6"/>
<feature type="region of interest" description="Disordered" evidence="6">
    <location>
        <begin position="1777"/>
        <end position="1877"/>
    </location>
</feature>
<feature type="compositionally biased region" description="Low complexity" evidence="6">
    <location>
        <begin position="1789"/>
        <end position="1798"/>
    </location>
</feature>
<feature type="compositionally biased region" description="Basic and acidic residues" evidence="6">
    <location>
        <begin position="372"/>
        <end position="389"/>
    </location>
</feature>
<keyword evidence="5" id="KW-0539">Nucleus</keyword>
<dbReference type="SUPFAM" id="SSF48452">
    <property type="entry name" value="TPR-like"/>
    <property type="match status" value="1"/>
</dbReference>
<comment type="function">
    <text evidence="1">Has a role in a nucleosome assembly pathway that is required for the integrity of heterochromatin and proper chromosome segregation.</text>
</comment>
<keyword evidence="8" id="KW-1185">Reference proteome</keyword>
<evidence type="ECO:0000256" key="4">
    <source>
        <dbReference type="ARBA" id="ARBA00014848"/>
    </source>
</evidence>
<protein>
    <recommendedName>
        <fullName evidence="4">Histone transcription regulator 3 homolog</fullName>
    </recommendedName>
</protein>
<evidence type="ECO:0000256" key="1">
    <source>
        <dbReference type="ARBA" id="ARBA00002687"/>
    </source>
</evidence>
<reference evidence="7 8" key="1">
    <citation type="journal article" date="2018" name="Nat. Ecol. Evol.">
        <title>Pezizomycetes genomes reveal the molecular basis of ectomycorrhizal truffle lifestyle.</title>
        <authorList>
            <person name="Murat C."/>
            <person name="Payen T."/>
            <person name="Noel B."/>
            <person name="Kuo A."/>
            <person name="Morin E."/>
            <person name="Chen J."/>
            <person name="Kohler A."/>
            <person name="Krizsan K."/>
            <person name="Balestrini R."/>
            <person name="Da Silva C."/>
            <person name="Montanini B."/>
            <person name="Hainaut M."/>
            <person name="Levati E."/>
            <person name="Barry K.W."/>
            <person name="Belfiori B."/>
            <person name="Cichocki N."/>
            <person name="Clum A."/>
            <person name="Dockter R.B."/>
            <person name="Fauchery L."/>
            <person name="Guy J."/>
            <person name="Iotti M."/>
            <person name="Le Tacon F."/>
            <person name="Lindquist E.A."/>
            <person name="Lipzen A."/>
            <person name="Malagnac F."/>
            <person name="Mello A."/>
            <person name="Molinier V."/>
            <person name="Miyauchi S."/>
            <person name="Poulain J."/>
            <person name="Riccioni C."/>
            <person name="Rubini A."/>
            <person name="Sitrit Y."/>
            <person name="Splivallo R."/>
            <person name="Traeger S."/>
            <person name="Wang M."/>
            <person name="Zifcakova L."/>
            <person name="Wipf D."/>
            <person name="Zambonelli A."/>
            <person name="Paolocci F."/>
            <person name="Nowrousian M."/>
            <person name="Ottonello S."/>
            <person name="Baldrian P."/>
            <person name="Spatafora J.W."/>
            <person name="Henrissat B."/>
            <person name="Nagy L.G."/>
            <person name="Aury J.M."/>
            <person name="Wincker P."/>
            <person name="Grigoriev I.V."/>
            <person name="Bonfante P."/>
            <person name="Martin F.M."/>
        </authorList>
    </citation>
    <scope>NUCLEOTIDE SEQUENCE [LARGE SCALE GENOMIC DNA]</scope>
    <source>
        <strain evidence="7 8">ATCC MYA-4762</strain>
    </source>
</reference>
<dbReference type="PANTHER" id="PTHR15502:SF7">
    <property type="entry name" value="CALCINEURIN-BINDING PROTEIN CABIN-1"/>
    <property type="match status" value="1"/>
</dbReference>
<dbReference type="OrthoDB" id="77564at2759"/>
<proteinExistence type="inferred from homology"/>
<accession>A0A3N4LSK6</accession>
<dbReference type="InParanoid" id="A0A3N4LSK6"/>
<dbReference type="Proteomes" id="UP000267821">
    <property type="component" value="Unassembled WGS sequence"/>
</dbReference>
<organism evidence="7 8">
    <name type="scientific">Terfezia boudieri ATCC MYA-4762</name>
    <dbReference type="NCBI Taxonomy" id="1051890"/>
    <lineage>
        <taxon>Eukaryota</taxon>
        <taxon>Fungi</taxon>
        <taxon>Dikarya</taxon>
        <taxon>Ascomycota</taxon>
        <taxon>Pezizomycotina</taxon>
        <taxon>Pezizomycetes</taxon>
        <taxon>Pezizales</taxon>
        <taxon>Pezizaceae</taxon>
        <taxon>Terfezia</taxon>
    </lineage>
</organism>
<dbReference type="PANTHER" id="PTHR15502">
    <property type="entry name" value="CALCINEURIN-BINDING PROTEIN CABIN 1-RELATED"/>
    <property type="match status" value="1"/>
</dbReference>
<dbReference type="FunCoup" id="A0A3N4LSK6">
    <property type="interactions" value="121"/>
</dbReference>